<keyword evidence="2" id="KW-1185">Reference proteome</keyword>
<dbReference type="AlphaFoldDB" id="W7X3L9"/>
<dbReference type="InParanoid" id="W7X3L9"/>
<dbReference type="RefSeq" id="XP_012653563.1">
    <property type="nucleotide sequence ID" value="XM_012798109.1"/>
</dbReference>
<reference evidence="2" key="1">
    <citation type="journal article" date="2006" name="PLoS Biol.">
        <title>Macronuclear genome sequence of the ciliate Tetrahymena thermophila, a model eukaryote.</title>
        <authorList>
            <person name="Eisen J.A."/>
            <person name="Coyne R.S."/>
            <person name="Wu M."/>
            <person name="Wu D."/>
            <person name="Thiagarajan M."/>
            <person name="Wortman J.R."/>
            <person name="Badger J.H."/>
            <person name="Ren Q."/>
            <person name="Amedeo P."/>
            <person name="Jones K.M."/>
            <person name="Tallon L.J."/>
            <person name="Delcher A.L."/>
            <person name="Salzberg S.L."/>
            <person name="Silva J.C."/>
            <person name="Haas B.J."/>
            <person name="Majoros W.H."/>
            <person name="Farzad M."/>
            <person name="Carlton J.M."/>
            <person name="Smith R.K. Jr."/>
            <person name="Garg J."/>
            <person name="Pearlman R.E."/>
            <person name="Karrer K.M."/>
            <person name="Sun L."/>
            <person name="Manning G."/>
            <person name="Elde N.C."/>
            <person name="Turkewitz A.P."/>
            <person name="Asai D.J."/>
            <person name="Wilkes D.E."/>
            <person name="Wang Y."/>
            <person name="Cai H."/>
            <person name="Collins K."/>
            <person name="Stewart B.A."/>
            <person name="Lee S.R."/>
            <person name="Wilamowska K."/>
            <person name="Weinberg Z."/>
            <person name="Ruzzo W.L."/>
            <person name="Wloga D."/>
            <person name="Gaertig J."/>
            <person name="Frankel J."/>
            <person name="Tsao C.-C."/>
            <person name="Gorovsky M.A."/>
            <person name="Keeling P.J."/>
            <person name="Waller R.F."/>
            <person name="Patron N.J."/>
            <person name="Cherry J.M."/>
            <person name="Stover N.A."/>
            <person name="Krieger C.J."/>
            <person name="del Toro C."/>
            <person name="Ryder H.F."/>
            <person name="Williamson S.C."/>
            <person name="Barbeau R.A."/>
            <person name="Hamilton E.P."/>
            <person name="Orias E."/>
        </authorList>
    </citation>
    <scope>NUCLEOTIDE SEQUENCE [LARGE SCALE GENOMIC DNA]</scope>
    <source>
        <strain evidence="2">SB210</strain>
    </source>
</reference>
<evidence type="ECO:0000313" key="1">
    <source>
        <dbReference type="EMBL" id="EWS73895.1"/>
    </source>
</evidence>
<proteinExistence type="predicted"/>
<name>W7X3L9_TETTS</name>
<accession>W7X3L9</accession>
<sequence>MHFYQYSIIYKKYFLIKIKQALLQKEQTTYLARTSLSNCAKPPNFQKQNKKKEKDQIKRIIKELIKIKLINQINKQINKQLKTKQIIINQKQNITNKQITQKQRKQKNNIQHQRMS</sequence>
<protein>
    <submittedName>
        <fullName evidence="1">Uncharacterized protein</fullName>
    </submittedName>
</protein>
<evidence type="ECO:0000313" key="2">
    <source>
        <dbReference type="Proteomes" id="UP000009168"/>
    </source>
</evidence>
<organism evidence="1 2">
    <name type="scientific">Tetrahymena thermophila (strain SB210)</name>
    <dbReference type="NCBI Taxonomy" id="312017"/>
    <lineage>
        <taxon>Eukaryota</taxon>
        <taxon>Sar</taxon>
        <taxon>Alveolata</taxon>
        <taxon>Ciliophora</taxon>
        <taxon>Intramacronucleata</taxon>
        <taxon>Oligohymenophorea</taxon>
        <taxon>Hymenostomatida</taxon>
        <taxon>Tetrahymenina</taxon>
        <taxon>Tetrahymenidae</taxon>
        <taxon>Tetrahymena</taxon>
    </lineage>
</organism>
<dbReference type="GeneID" id="24441534"/>
<dbReference type="KEGG" id="tet:TTHERM_001046912"/>
<gene>
    <name evidence="1" type="ORF">TTHERM_001046912</name>
</gene>
<dbReference type="EMBL" id="GG662659">
    <property type="protein sequence ID" value="EWS73895.1"/>
    <property type="molecule type" value="Genomic_DNA"/>
</dbReference>
<dbReference type="Proteomes" id="UP000009168">
    <property type="component" value="Unassembled WGS sequence"/>
</dbReference>